<dbReference type="InterPro" id="IPR001878">
    <property type="entry name" value="Znf_CCHC"/>
</dbReference>
<accession>A0A9P1CUJ1</accession>
<dbReference type="OrthoDB" id="447875at2759"/>
<dbReference type="EMBL" id="CAMXCT020002547">
    <property type="protein sequence ID" value="CAL1152197.1"/>
    <property type="molecule type" value="Genomic_DNA"/>
</dbReference>
<dbReference type="InterPro" id="IPR013103">
    <property type="entry name" value="RVT_2"/>
</dbReference>
<evidence type="ECO:0000313" key="6">
    <source>
        <dbReference type="EMBL" id="CAL4786134.1"/>
    </source>
</evidence>
<dbReference type="EMBL" id="CAMXCT030002547">
    <property type="protein sequence ID" value="CAL4786134.1"/>
    <property type="molecule type" value="Genomic_DNA"/>
</dbReference>
<dbReference type="Proteomes" id="UP001152797">
    <property type="component" value="Unassembled WGS sequence"/>
</dbReference>
<dbReference type="GO" id="GO:0003676">
    <property type="term" value="F:nucleic acid binding"/>
    <property type="evidence" value="ECO:0007669"/>
    <property type="project" value="InterPro"/>
</dbReference>
<proteinExistence type="predicted"/>
<evidence type="ECO:0000313" key="5">
    <source>
        <dbReference type="EMBL" id="CAL1152197.1"/>
    </source>
</evidence>
<dbReference type="AlphaFoldDB" id="A0A9P1CUJ1"/>
<dbReference type="EMBL" id="CAMXCT010002547">
    <property type="protein sequence ID" value="CAI3998822.1"/>
    <property type="molecule type" value="Genomic_DNA"/>
</dbReference>
<keyword evidence="7" id="KW-1185">Reference proteome</keyword>
<dbReference type="SMART" id="SM00343">
    <property type="entry name" value="ZnF_C2HC"/>
    <property type="match status" value="1"/>
</dbReference>
<name>A0A9P1CUJ1_9DINO</name>
<keyword evidence="2" id="KW-1133">Transmembrane helix</keyword>
<dbReference type="InterPro" id="IPR036875">
    <property type="entry name" value="Znf_CCHC_sf"/>
</dbReference>
<gene>
    <name evidence="4" type="ORF">C1SCF055_LOCUS25092</name>
</gene>
<reference evidence="4" key="1">
    <citation type="submission" date="2022-10" db="EMBL/GenBank/DDBJ databases">
        <authorList>
            <person name="Chen Y."/>
            <person name="Dougan E. K."/>
            <person name="Chan C."/>
            <person name="Rhodes N."/>
            <person name="Thang M."/>
        </authorList>
    </citation>
    <scope>NUCLEOTIDE SEQUENCE</scope>
</reference>
<keyword evidence="2" id="KW-0472">Membrane</keyword>
<organism evidence="4">
    <name type="scientific">Cladocopium goreaui</name>
    <dbReference type="NCBI Taxonomy" id="2562237"/>
    <lineage>
        <taxon>Eukaryota</taxon>
        <taxon>Sar</taxon>
        <taxon>Alveolata</taxon>
        <taxon>Dinophyceae</taxon>
        <taxon>Suessiales</taxon>
        <taxon>Symbiodiniaceae</taxon>
        <taxon>Cladocopium</taxon>
    </lineage>
</organism>
<keyword evidence="2" id="KW-0812">Transmembrane</keyword>
<dbReference type="Pfam" id="PF00098">
    <property type="entry name" value="zf-CCHC"/>
    <property type="match status" value="1"/>
</dbReference>
<evidence type="ECO:0000313" key="4">
    <source>
        <dbReference type="EMBL" id="CAI3998822.1"/>
    </source>
</evidence>
<keyword evidence="1" id="KW-0862">Zinc</keyword>
<dbReference type="PROSITE" id="PS50158">
    <property type="entry name" value="ZF_CCHC"/>
    <property type="match status" value="1"/>
</dbReference>
<sequence length="1104" mass="122611">MRPTTRNWRGVGATASCGPEMMPRLRGLLHLCLRLDTNKVLRILFGLTLLKAYGLMMALNFNQIPGHKIPSSLIRKRIIDSIPLGSKLSTLLSHLTVDEITAPEGFKTILSVIEDAHAYLKDQSLEQAFDDAIFRGRRDKGQSLTSFLAGKTAAFAELRKQGLDLLTSKAGRHLLGHLILRQGGFTVDQKQRLKVVTNGSIDYKDLEKAIQKVFGDRLDEYANDTTPGRRWRSSTYWEGGDYDGWDYDESETYVTANGELPMVMDEAEAVETVCNHVEEIFYQSKERFACKGEGKGKKGKGKGPAKTLGEAAAYPGFGSKGGYLEHRRQLQAVRNGRGYDRPWAQPHGSRHSLNDIKAKSRCHACKQIGHWSRECKMTMRSKMANGNVSSGASTTAAHGGMSTGFFVASPKQMADQLVQQSGSQYMQPSSQQFVGLSFCFMNQQASLGTALVDTAAQHGLVGMETLQEHDRLLRERFDLQVQWSENRGGSVRGVCGSEESTKIAYVPIGLCGKLGALRVQVVPGEIPFLLPAYFLAELGAVIDMKHGVIFYVDLGVKQTKNRLSTGHVSVSIIEFGDGFYVPVNFSGTKSQAWSPKTVPNWSAVTLADGCVERAMGPLAALVAALLHIDDAASMADKAITAEMSVHSVLEKLSLGADSVETILIYKEIPVHPDLGEPIQDLADDNTEWGDKQRYPVIANSRDVHLFNKIANNDCFYEMASKMKDDSFSLSYLTKQSGKELDEKKLKVTEIKMFREAKKLEINNLINSNAIEIIVEDQELKKIRTEKPHRIMPSRFILTKKTGEVRETWKAKARWILLGHKDPNALKLERYAPTPSSTTVMMCLQIISSMKYHLYIMDVSSAFGQSDPHEREQGPLYASMPPTGIPDVPQHALIRVLTAVYGLVNALAVWRKTVRRHLLELGYTESVFDPCLYYLKPTAEEIKEFGTLGVAGVVLLDVDDFCQGGNQRHEMLMGELRTKLKFGKWRDVYNSSAEYIGRTLKQLESFEIQVSMKRYIEEKPKAVNLPKERLKQKTSPLTETEATWLRGVGGSLLWVGKEGRPDVGAACAMAMSWSSSGPTVDHILMANKTVIESSSSRTRRTPCSG</sequence>
<feature type="transmembrane region" description="Helical" evidence="2">
    <location>
        <begin position="40"/>
        <end position="61"/>
    </location>
</feature>
<evidence type="ECO:0000259" key="3">
    <source>
        <dbReference type="PROSITE" id="PS50158"/>
    </source>
</evidence>
<evidence type="ECO:0000256" key="1">
    <source>
        <dbReference type="PROSITE-ProRule" id="PRU00047"/>
    </source>
</evidence>
<comment type="caution">
    <text evidence="4">The sequence shown here is derived from an EMBL/GenBank/DDBJ whole genome shotgun (WGS) entry which is preliminary data.</text>
</comment>
<keyword evidence="1" id="KW-0479">Metal-binding</keyword>
<protein>
    <submittedName>
        <fullName evidence="6">Retrovirus-related Pol polyprotein from transposon RE2 (Retro element 2) (AtRE2)</fullName>
    </submittedName>
</protein>
<dbReference type="GO" id="GO:0008270">
    <property type="term" value="F:zinc ion binding"/>
    <property type="evidence" value="ECO:0007669"/>
    <property type="project" value="UniProtKB-KW"/>
</dbReference>
<keyword evidence="1" id="KW-0863">Zinc-finger</keyword>
<dbReference type="Pfam" id="PF07727">
    <property type="entry name" value="RVT_2"/>
    <property type="match status" value="1"/>
</dbReference>
<evidence type="ECO:0000313" key="7">
    <source>
        <dbReference type="Proteomes" id="UP001152797"/>
    </source>
</evidence>
<dbReference type="SUPFAM" id="SSF57756">
    <property type="entry name" value="Retrovirus zinc finger-like domains"/>
    <property type="match status" value="1"/>
</dbReference>
<evidence type="ECO:0000256" key="2">
    <source>
        <dbReference type="SAM" id="Phobius"/>
    </source>
</evidence>
<reference evidence="5" key="2">
    <citation type="submission" date="2024-04" db="EMBL/GenBank/DDBJ databases">
        <authorList>
            <person name="Chen Y."/>
            <person name="Shah S."/>
            <person name="Dougan E. K."/>
            <person name="Thang M."/>
            <person name="Chan C."/>
        </authorList>
    </citation>
    <scope>NUCLEOTIDE SEQUENCE [LARGE SCALE GENOMIC DNA]</scope>
</reference>
<feature type="domain" description="CCHC-type" evidence="3">
    <location>
        <begin position="361"/>
        <end position="376"/>
    </location>
</feature>